<gene>
    <name evidence="2" type="ORF">GQ26_0210290</name>
</gene>
<feature type="region of interest" description="Disordered" evidence="1">
    <location>
        <begin position="288"/>
        <end position="343"/>
    </location>
</feature>
<dbReference type="InterPro" id="IPR044553">
    <property type="entry name" value="Bbox1_ANCHR"/>
</dbReference>
<dbReference type="PANTHER" id="PTHR46603:SF1">
    <property type="entry name" value="ABSCISSION_NOCUT CHECKPOINT REGULATOR"/>
    <property type="match status" value="1"/>
</dbReference>
<dbReference type="PANTHER" id="PTHR46603">
    <property type="entry name" value="ABSCISSION/NOCUT CHECKPOINT REGULATOR"/>
    <property type="match status" value="1"/>
</dbReference>
<protein>
    <submittedName>
        <fullName evidence="2">Zinc finger FYVE domain-containing protein 19</fullName>
    </submittedName>
</protein>
<proteinExistence type="predicted"/>
<dbReference type="SUPFAM" id="SSF57845">
    <property type="entry name" value="B-box zinc-binding domain"/>
    <property type="match status" value="1"/>
</dbReference>
<reference evidence="2" key="2">
    <citation type="journal article" date="2014" name="PLoS Genet.">
        <title>Signature gene expression reveals novel clues to the molecular mechanisms of dimorphic transition in Penicillium marneffei.</title>
        <authorList>
            <person name="Yang E."/>
            <person name="Wang G."/>
            <person name="Cai J."/>
            <person name="Woo P.C."/>
            <person name="Lau S.K."/>
            <person name="Yuen K.-Y."/>
            <person name="Chow W.-N."/>
            <person name="Lin X."/>
        </authorList>
    </citation>
    <scope>NUCLEOTIDE SEQUENCE</scope>
    <source>
        <strain evidence="2">PM1</strain>
    </source>
</reference>
<name>A0A093V746_TALMA</name>
<sequence>MTSKQTSIPEAKGGLGDLSLQPEDLQKCSWDQLLEMFSSALKEHEQLDRDLQHQTMELLKVFEIWTQVTVSRDEDRSYKRFQTRMQHVQNSERELEEKKEHSVNSICLAQQLQPDNFIEYRLQSNLIVKDPFEGLENSGSLFPAAPSRSKLDGLSTGSLFAEDDIISPESLMDGDAIEDLLASLSNNNTRISETAATQIGDKTGNDESQTRELLSDAYGFIQQASGTEPDPSINSPSHVNFKKGKEDDIPDFLKDIDSSNEEDDESDEEKEEAEAAKYVENLLKEIAENPPPASPIEDSSTPSPKENVDGDEDDLSSRLAALSLPSAPNTQPGNRPKRNDDETPSCCCICYDTAKLKCMDCEGDQLFCVRCWWEMHLDDEGDSGHKAVKFEDGS</sequence>
<dbReference type="AlphaFoldDB" id="A0A093V746"/>
<evidence type="ECO:0000256" key="1">
    <source>
        <dbReference type="SAM" id="MobiDB-lite"/>
    </source>
</evidence>
<feature type="compositionally biased region" description="Acidic residues" evidence="1">
    <location>
        <begin position="258"/>
        <end position="272"/>
    </location>
</feature>
<organism evidence="2">
    <name type="scientific">Talaromyces marneffei PM1</name>
    <dbReference type="NCBI Taxonomy" id="1077442"/>
    <lineage>
        <taxon>Eukaryota</taxon>
        <taxon>Fungi</taxon>
        <taxon>Dikarya</taxon>
        <taxon>Ascomycota</taxon>
        <taxon>Pezizomycotina</taxon>
        <taxon>Eurotiomycetes</taxon>
        <taxon>Eurotiomycetidae</taxon>
        <taxon>Eurotiales</taxon>
        <taxon>Trichocomaceae</taxon>
        <taxon>Talaromyces</taxon>
        <taxon>Talaromyces sect. Talaromyces</taxon>
    </lineage>
</organism>
<comment type="caution">
    <text evidence="2">The sequence shown here is derived from an EMBL/GenBank/DDBJ whole genome shotgun (WGS) entry which is preliminary data.</text>
</comment>
<dbReference type="EMBL" id="JPOX01000021">
    <property type="protein sequence ID" value="KFX45814.1"/>
    <property type="molecule type" value="Genomic_DNA"/>
</dbReference>
<accession>A0A093V746</accession>
<feature type="compositionally biased region" description="Low complexity" evidence="1">
    <location>
        <begin position="317"/>
        <end position="328"/>
    </location>
</feature>
<reference key="1">
    <citation type="journal article" date="2014" name="PLoS Genet.">
        <title>Signature Gene Expression Reveals Novel Clues to the Molecular Mechanisms of Dimorphic Transition in Penicillium marneffei.</title>
        <authorList>
            <person name="Yang E."/>
            <person name="Wang G."/>
            <person name="Cai J."/>
            <person name="Woo P.C."/>
            <person name="Lau S.K."/>
            <person name="Yuen K.-Y."/>
            <person name="Chow W.-N."/>
            <person name="Lin X."/>
        </authorList>
    </citation>
    <scope>NUCLEOTIDE SEQUENCE [LARGE SCALE GENOMIC DNA]</scope>
    <source>
        <strain>PM1</strain>
    </source>
</reference>
<dbReference type="CDD" id="cd19817">
    <property type="entry name" value="Bbox1_ANCHR-like"/>
    <property type="match status" value="1"/>
</dbReference>
<feature type="region of interest" description="Disordered" evidence="1">
    <location>
        <begin position="223"/>
        <end position="274"/>
    </location>
</feature>
<feature type="compositionally biased region" description="Polar residues" evidence="1">
    <location>
        <begin position="223"/>
        <end position="238"/>
    </location>
</feature>
<feature type="compositionally biased region" description="Basic and acidic residues" evidence="1">
    <location>
        <begin position="243"/>
        <end position="257"/>
    </location>
</feature>
<evidence type="ECO:0000313" key="2">
    <source>
        <dbReference type="EMBL" id="KFX45814.1"/>
    </source>
</evidence>